<reference evidence="1" key="1">
    <citation type="journal article" date="2015" name="Nature">
        <title>Complex archaea that bridge the gap between prokaryotes and eukaryotes.</title>
        <authorList>
            <person name="Spang A."/>
            <person name="Saw J.H."/>
            <person name="Jorgensen S.L."/>
            <person name="Zaremba-Niedzwiedzka K."/>
            <person name="Martijn J."/>
            <person name="Lind A.E."/>
            <person name="van Eijk R."/>
            <person name="Schleper C."/>
            <person name="Guy L."/>
            <person name="Ettema T.J."/>
        </authorList>
    </citation>
    <scope>NUCLEOTIDE SEQUENCE</scope>
</reference>
<name>A0A0F9NFP8_9ZZZZ</name>
<comment type="caution">
    <text evidence="1">The sequence shown here is derived from an EMBL/GenBank/DDBJ whole genome shotgun (WGS) entry which is preliminary data.</text>
</comment>
<gene>
    <name evidence="1" type="ORF">LCGC14_1267650</name>
</gene>
<evidence type="ECO:0000313" key="1">
    <source>
        <dbReference type="EMBL" id="KKM87560.1"/>
    </source>
</evidence>
<dbReference type="EMBL" id="LAZR01007084">
    <property type="protein sequence ID" value="KKM87560.1"/>
    <property type="molecule type" value="Genomic_DNA"/>
</dbReference>
<organism evidence="1">
    <name type="scientific">marine sediment metagenome</name>
    <dbReference type="NCBI Taxonomy" id="412755"/>
    <lineage>
        <taxon>unclassified sequences</taxon>
        <taxon>metagenomes</taxon>
        <taxon>ecological metagenomes</taxon>
    </lineage>
</organism>
<accession>A0A0F9NFP8</accession>
<dbReference type="AlphaFoldDB" id="A0A0F9NFP8"/>
<sequence length="102" mass="10943">MATSSGRSAFLHLLKTKAGTAAATNAAINLVAIANQNTNRNMEGGLPAPPQPQAIEVGPADLRRDTEIMLQAKEGEITPAEANQQIPRRQRAIRLLRPPPQE</sequence>
<proteinExistence type="predicted"/>
<protein>
    <submittedName>
        <fullName evidence="1">Uncharacterized protein</fullName>
    </submittedName>
</protein>